<dbReference type="SUPFAM" id="SSF89447">
    <property type="entry name" value="AbrB/MazE/MraZ-like"/>
    <property type="match status" value="1"/>
</dbReference>
<dbReference type="EMBL" id="PKIW01000071">
    <property type="protein sequence ID" value="PLT10493.1"/>
    <property type="molecule type" value="Genomic_DNA"/>
</dbReference>
<dbReference type="InterPro" id="IPR037914">
    <property type="entry name" value="SpoVT-AbrB_sf"/>
</dbReference>
<comment type="caution">
    <text evidence="7">The sequence shown here is derived from an EMBL/GenBank/DDBJ whole genome shotgun (WGS) entry which is preliminary data.</text>
</comment>
<dbReference type="Proteomes" id="UP000295195">
    <property type="component" value="Unassembled WGS sequence"/>
</dbReference>
<dbReference type="Proteomes" id="UP001434419">
    <property type="component" value="Unassembled WGS sequence"/>
</dbReference>
<dbReference type="EMBL" id="JBETVU010000013">
    <property type="protein sequence ID" value="MES5151024.1"/>
    <property type="molecule type" value="Genomic_DNA"/>
</dbReference>
<protein>
    <submittedName>
        <fullName evidence="7">Uncharacterized protein</fullName>
    </submittedName>
</protein>
<evidence type="ECO:0000313" key="7">
    <source>
        <dbReference type="EMBL" id="TDN28441.1"/>
    </source>
</evidence>
<gene>
    <name evidence="4" type="ORF">ABVC42_14410</name>
    <name evidence="7" type="ORF">CEE75_12970</name>
    <name evidence="5" type="ORF">CYJ79_10280</name>
    <name evidence="6" type="ORF">ERD32_07475</name>
    <name evidence="1" type="ORF">F1C09_09990</name>
    <name evidence="2" type="ORF">F8251_10495</name>
    <name evidence="3" type="ORF">RON39_11505</name>
</gene>
<evidence type="ECO:0000313" key="9">
    <source>
        <dbReference type="Proteomes" id="UP000289808"/>
    </source>
</evidence>
<dbReference type="EMBL" id="SCLX01000041">
    <property type="protein sequence ID" value="RXF57375.1"/>
    <property type="molecule type" value="Genomic_DNA"/>
</dbReference>
<dbReference type="EMBL" id="WBOB01000111">
    <property type="protein sequence ID" value="KAB1967321.1"/>
    <property type="molecule type" value="Genomic_DNA"/>
</dbReference>
<dbReference type="EMBL" id="VUAV01000115">
    <property type="protein sequence ID" value="KAA8811521.1"/>
    <property type="molecule type" value="Genomic_DNA"/>
</dbReference>
<reference evidence="3" key="6">
    <citation type="submission" date="2023-08" db="EMBL/GenBank/DDBJ databases">
        <title>Lactobacillus from the Female Urinary Tract.</title>
        <authorList>
            <person name="Stegman N."/>
            <person name="Jackson B."/>
            <person name="Steiling M."/>
            <person name="Sedano C."/>
            <person name="Wolfe A."/>
            <person name="Putonti C."/>
        </authorList>
    </citation>
    <scope>NUCLEOTIDE SEQUENCE</scope>
    <source>
        <strain evidence="3">UMB5661</strain>
    </source>
</reference>
<evidence type="ECO:0000313" key="8">
    <source>
        <dbReference type="Proteomes" id="UP000235119"/>
    </source>
</evidence>
<evidence type="ECO:0000313" key="4">
    <source>
        <dbReference type="EMBL" id="MES5151024.1"/>
    </source>
</evidence>
<accession>A0A135ZGI2</accession>
<reference evidence="7 10" key="1">
    <citation type="submission" date="2017-06" db="EMBL/GenBank/DDBJ databases">
        <authorList>
            <person name="Swanenburg J."/>
            <person name="Kort R."/>
        </authorList>
    </citation>
    <scope>NUCLEOTIDE SEQUENCE [LARGE SCALE GENOMIC DNA]</scope>
    <source>
        <strain evidence="7 10">RL05</strain>
    </source>
</reference>
<reference evidence="2 12" key="5">
    <citation type="submission" date="2019-09" db="EMBL/GenBank/DDBJ databases">
        <title>Investigation of probiotic properties of different lactic acid bacteria.</title>
        <authorList>
            <person name="Jaomanjaka F."/>
            <person name="Blanc P."/>
        </authorList>
    </citation>
    <scope>NUCLEOTIDE SEQUENCE [LARGE SCALE GENOMIC DNA]</scope>
    <source>
        <strain evidence="2 12">BIO6272</strain>
    </source>
</reference>
<dbReference type="Gene3D" id="2.10.260.10">
    <property type="match status" value="1"/>
</dbReference>
<dbReference type="RefSeq" id="WP_005719479.1">
    <property type="nucleotide sequence ID" value="NZ_CAZZQD010000001.1"/>
</dbReference>
<evidence type="ECO:0000313" key="1">
    <source>
        <dbReference type="EMBL" id="KAA8811521.1"/>
    </source>
</evidence>
<proteinExistence type="predicted"/>
<dbReference type="Proteomes" id="UP000430323">
    <property type="component" value="Unassembled WGS sequence"/>
</dbReference>
<reference evidence="1 11" key="4">
    <citation type="submission" date="2019-09" db="EMBL/GenBank/DDBJ databases">
        <title>Comparative analysis of L. crispatus genomes revealed niche specific adaptation to different host and body sites.</title>
        <authorList>
            <person name="Pan M."/>
            <person name="Hidalgo-Cantabrana C."/>
            <person name="Barrangou R."/>
        </authorList>
    </citation>
    <scope>NUCLEOTIDE SEQUENCE [LARGE SCALE GENOMIC DNA]</scope>
    <source>
        <strain evidence="1 11">NCK2488</strain>
    </source>
</reference>
<evidence type="ECO:0000313" key="13">
    <source>
        <dbReference type="Proteomes" id="UP001434419"/>
    </source>
</evidence>
<evidence type="ECO:0000313" key="2">
    <source>
        <dbReference type="EMBL" id="KAB1967321.1"/>
    </source>
</evidence>
<dbReference type="Proteomes" id="UP001253287">
    <property type="component" value="Unassembled WGS sequence"/>
</dbReference>
<reference evidence="6 9" key="3">
    <citation type="submission" date="2019-01" db="EMBL/GenBank/DDBJ databases">
        <title>The genome sequence of Lactobacillus crispatus L49.</title>
        <authorList>
            <person name="Zhong J."/>
            <person name="Zhang J."/>
        </authorList>
    </citation>
    <scope>NUCLEOTIDE SEQUENCE [LARGE SCALE GENOMIC DNA]</scope>
    <source>
        <strain evidence="6 9">L49</strain>
    </source>
</reference>
<dbReference type="EMBL" id="JAVTXN010000127">
    <property type="protein sequence ID" value="MDT9610702.1"/>
    <property type="molecule type" value="Genomic_DNA"/>
</dbReference>
<evidence type="ECO:0000313" key="5">
    <source>
        <dbReference type="EMBL" id="PLT10493.1"/>
    </source>
</evidence>
<organism evidence="7 10">
    <name type="scientific">Lactobacillus crispatus</name>
    <dbReference type="NCBI Taxonomy" id="47770"/>
    <lineage>
        <taxon>Bacteria</taxon>
        <taxon>Bacillati</taxon>
        <taxon>Bacillota</taxon>
        <taxon>Bacilli</taxon>
        <taxon>Lactobacillales</taxon>
        <taxon>Lactobacillaceae</taxon>
        <taxon>Lactobacillus</taxon>
    </lineage>
</organism>
<dbReference type="EMBL" id="NKLP01000289">
    <property type="protein sequence ID" value="TDN28441.1"/>
    <property type="molecule type" value="Genomic_DNA"/>
</dbReference>
<reference evidence="5 8" key="2">
    <citation type="submission" date="2017-12" db="EMBL/GenBank/DDBJ databases">
        <title>Phylogenetic diversity of female urinary microbiome.</title>
        <authorList>
            <person name="Thomas-White K."/>
            <person name="Wolfe A.J."/>
        </authorList>
    </citation>
    <scope>NUCLEOTIDE SEQUENCE [LARGE SCALE GENOMIC DNA]</scope>
    <source>
        <strain evidence="5 8">UMB0085</strain>
    </source>
</reference>
<sequence>MTVKLRKVGNSKTLTVPKDIIITSKEYTVKNEGMNIVFTPVVKKKKNIFATKEWQNYDYQKDIENDVELQSVKPVGREVVD</sequence>
<dbReference type="Proteomes" id="UP000324504">
    <property type="component" value="Unassembled WGS sequence"/>
</dbReference>
<evidence type="ECO:0000313" key="6">
    <source>
        <dbReference type="EMBL" id="RXF57375.1"/>
    </source>
</evidence>
<dbReference type="Proteomes" id="UP000235119">
    <property type="component" value="Unassembled WGS sequence"/>
</dbReference>
<dbReference type="AlphaFoldDB" id="A0A135ZGI2"/>
<reference evidence="4" key="7">
    <citation type="submission" date="2024-06" db="EMBL/GenBank/DDBJ databases">
        <title>Vaginal Lactobacillus fatty acid response mechanisms reveal a metabolite-targeted strategy for bacterial vaginosis treatment.</title>
        <authorList>
            <person name="Zhu M."/>
            <person name="Blainey P.C."/>
            <person name="Bloom S.M."/>
            <person name="Kwon D.S."/>
        </authorList>
    </citation>
    <scope>NUCLEOTIDE SEQUENCE</scope>
    <source>
        <strain evidence="4">194_F1_1</strain>
    </source>
</reference>
<dbReference type="Proteomes" id="UP000289808">
    <property type="component" value="Unassembled WGS sequence"/>
</dbReference>
<evidence type="ECO:0000313" key="3">
    <source>
        <dbReference type="EMBL" id="MDT9610702.1"/>
    </source>
</evidence>
<evidence type="ECO:0000313" key="11">
    <source>
        <dbReference type="Proteomes" id="UP000324504"/>
    </source>
</evidence>
<evidence type="ECO:0000313" key="10">
    <source>
        <dbReference type="Proteomes" id="UP000295195"/>
    </source>
</evidence>
<keyword evidence="13" id="KW-1185">Reference proteome</keyword>
<evidence type="ECO:0000313" key="12">
    <source>
        <dbReference type="Proteomes" id="UP000430323"/>
    </source>
</evidence>
<name>A0A135ZGI2_9LACO</name>